<protein>
    <submittedName>
        <fullName evidence="2">Uncharacterized protein</fullName>
    </submittedName>
</protein>
<gene>
    <name evidence="2" type="ORF">Csa_7G432530</name>
</gene>
<keyword evidence="3" id="KW-1185">Reference proteome</keyword>
<keyword evidence="1" id="KW-1133">Transmembrane helix</keyword>
<organism evidence="2 3">
    <name type="scientific">Cucumis sativus</name>
    <name type="common">Cucumber</name>
    <dbReference type="NCBI Taxonomy" id="3659"/>
    <lineage>
        <taxon>Eukaryota</taxon>
        <taxon>Viridiplantae</taxon>
        <taxon>Streptophyta</taxon>
        <taxon>Embryophyta</taxon>
        <taxon>Tracheophyta</taxon>
        <taxon>Spermatophyta</taxon>
        <taxon>Magnoliopsida</taxon>
        <taxon>eudicotyledons</taxon>
        <taxon>Gunneridae</taxon>
        <taxon>Pentapetalae</taxon>
        <taxon>rosids</taxon>
        <taxon>fabids</taxon>
        <taxon>Cucurbitales</taxon>
        <taxon>Cucurbitaceae</taxon>
        <taxon>Benincaseae</taxon>
        <taxon>Cucumis</taxon>
    </lineage>
</organism>
<evidence type="ECO:0000256" key="1">
    <source>
        <dbReference type="SAM" id="Phobius"/>
    </source>
</evidence>
<dbReference type="Gramene" id="KGN45271">
    <property type="protein sequence ID" value="KGN45271"/>
    <property type="gene ID" value="Csa_7G432530"/>
</dbReference>
<dbReference type="EMBL" id="CM002928">
    <property type="protein sequence ID" value="KGN45271.1"/>
    <property type="molecule type" value="Genomic_DNA"/>
</dbReference>
<evidence type="ECO:0000313" key="2">
    <source>
        <dbReference type="EMBL" id="KGN45271.1"/>
    </source>
</evidence>
<sequence>MGIAAADLVLQVSGFLEWTPSMVAAWLIFLSGPQSAVRFYTRLRTISLSIYEIVEACWRIATDGNYVSGPPSG</sequence>
<reference evidence="2 3" key="3">
    <citation type="journal article" date="2010" name="BMC Genomics">
        <title>Transcriptome sequencing and comparative analysis of cucumber flowers with different sex types.</title>
        <authorList>
            <person name="Guo S."/>
            <person name="Zheng Y."/>
            <person name="Joung J.G."/>
            <person name="Liu S."/>
            <person name="Zhang Z."/>
            <person name="Crasta O.R."/>
            <person name="Sobral B.W."/>
            <person name="Xu Y."/>
            <person name="Huang S."/>
            <person name="Fei Z."/>
        </authorList>
    </citation>
    <scope>NUCLEOTIDE SEQUENCE [LARGE SCALE GENOMIC DNA]</scope>
    <source>
        <strain evidence="3">cv. 9930</strain>
    </source>
</reference>
<reference evidence="2 3" key="4">
    <citation type="journal article" date="2011" name="BMC Genomics">
        <title>RNA-Seq improves annotation of protein-coding genes in the cucumber genome.</title>
        <authorList>
            <person name="Li Z."/>
            <person name="Zhang Z."/>
            <person name="Yan P."/>
            <person name="Huang S."/>
            <person name="Fei Z."/>
            <person name="Lin K."/>
        </authorList>
    </citation>
    <scope>NUCLEOTIDE SEQUENCE [LARGE SCALE GENOMIC DNA]</scope>
    <source>
        <strain evidence="3">cv. 9930</strain>
    </source>
</reference>
<dbReference type="AlphaFoldDB" id="A0A0A0KBU5"/>
<evidence type="ECO:0000313" key="3">
    <source>
        <dbReference type="Proteomes" id="UP000029981"/>
    </source>
</evidence>
<name>A0A0A0KBU5_CUCSA</name>
<feature type="transmembrane region" description="Helical" evidence="1">
    <location>
        <begin position="23"/>
        <end position="41"/>
    </location>
</feature>
<proteinExistence type="predicted"/>
<reference evidence="2 3" key="2">
    <citation type="journal article" date="2009" name="PLoS ONE">
        <title>An integrated genetic and cytogenetic map of the cucumber genome.</title>
        <authorList>
            <person name="Ren Y."/>
            <person name="Zhang Z."/>
            <person name="Liu J."/>
            <person name="Staub J.E."/>
            <person name="Han Y."/>
            <person name="Cheng Z."/>
            <person name="Li X."/>
            <person name="Lu J."/>
            <person name="Miao H."/>
            <person name="Kang H."/>
            <person name="Xie B."/>
            <person name="Gu X."/>
            <person name="Wang X."/>
            <person name="Du Y."/>
            <person name="Jin W."/>
            <person name="Huang S."/>
        </authorList>
    </citation>
    <scope>NUCLEOTIDE SEQUENCE [LARGE SCALE GENOMIC DNA]</scope>
    <source>
        <strain evidence="3">cv. 9930</strain>
    </source>
</reference>
<accession>A0A0A0KBU5</accession>
<reference evidence="2 3" key="1">
    <citation type="journal article" date="2009" name="Nat. Genet.">
        <title>The genome of the cucumber, Cucumis sativus L.</title>
        <authorList>
            <person name="Huang S."/>
            <person name="Li R."/>
            <person name="Zhang Z."/>
            <person name="Li L."/>
            <person name="Gu X."/>
            <person name="Fan W."/>
            <person name="Lucas W.J."/>
            <person name="Wang X."/>
            <person name="Xie B."/>
            <person name="Ni P."/>
            <person name="Ren Y."/>
            <person name="Zhu H."/>
            <person name="Li J."/>
            <person name="Lin K."/>
            <person name="Jin W."/>
            <person name="Fei Z."/>
            <person name="Li G."/>
            <person name="Staub J."/>
            <person name="Kilian A."/>
            <person name="van der Vossen E.A."/>
            <person name="Wu Y."/>
            <person name="Guo J."/>
            <person name="He J."/>
            <person name="Jia Z."/>
            <person name="Ren Y."/>
            <person name="Tian G."/>
            <person name="Lu Y."/>
            <person name="Ruan J."/>
            <person name="Qian W."/>
            <person name="Wang M."/>
            <person name="Huang Q."/>
            <person name="Li B."/>
            <person name="Xuan Z."/>
            <person name="Cao J."/>
            <person name="Asan"/>
            <person name="Wu Z."/>
            <person name="Zhang J."/>
            <person name="Cai Q."/>
            <person name="Bai Y."/>
            <person name="Zhao B."/>
            <person name="Han Y."/>
            <person name="Li Y."/>
            <person name="Li X."/>
            <person name="Wang S."/>
            <person name="Shi Q."/>
            <person name="Liu S."/>
            <person name="Cho W.K."/>
            <person name="Kim J.Y."/>
            <person name="Xu Y."/>
            <person name="Heller-Uszynska K."/>
            <person name="Miao H."/>
            <person name="Cheng Z."/>
            <person name="Zhang S."/>
            <person name="Wu J."/>
            <person name="Yang Y."/>
            <person name="Kang H."/>
            <person name="Li M."/>
            <person name="Liang H."/>
            <person name="Ren X."/>
            <person name="Shi Z."/>
            <person name="Wen M."/>
            <person name="Jian M."/>
            <person name="Yang H."/>
            <person name="Zhang G."/>
            <person name="Yang Z."/>
            <person name="Chen R."/>
            <person name="Liu S."/>
            <person name="Li J."/>
            <person name="Ma L."/>
            <person name="Liu H."/>
            <person name="Zhou Y."/>
            <person name="Zhao J."/>
            <person name="Fang X."/>
            <person name="Li G."/>
            <person name="Fang L."/>
            <person name="Li Y."/>
            <person name="Liu D."/>
            <person name="Zheng H."/>
            <person name="Zhang Y."/>
            <person name="Qin N."/>
            <person name="Li Z."/>
            <person name="Yang G."/>
            <person name="Yang S."/>
            <person name="Bolund L."/>
            <person name="Kristiansen K."/>
            <person name="Zheng H."/>
            <person name="Li S."/>
            <person name="Zhang X."/>
            <person name="Yang H."/>
            <person name="Wang J."/>
            <person name="Sun R."/>
            <person name="Zhang B."/>
            <person name="Jiang S."/>
            <person name="Wang J."/>
            <person name="Du Y."/>
            <person name="Li S."/>
        </authorList>
    </citation>
    <scope>NUCLEOTIDE SEQUENCE [LARGE SCALE GENOMIC DNA]</scope>
    <source>
        <strain evidence="3">cv. 9930</strain>
    </source>
</reference>
<keyword evidence="1" id="KW-0812">Transmembrane</keyword>
<dbReference type="Proteomes" id="UP000029981">
    <property type="component" value="Chromosome 7"/>
</dbReference>
<keyword evidence="1" id="KW-0472">Membrane</keyword>